<keyword evidence="4" id="KW-0342">GTP-binding</keyword>
<keyword evidence="2" id="KW-0547">Nucleotide-binding</keyword>
<reference evidence="7" key="2">
    <citation type="submission" date="2025-09" db="UniProtKB">
        <authorList>
            <consortium name="Ensembl"/>
        </authorList>
    </citation>
    <scope>IDENTIFICATION</scope>
</reference>
<dbReference type="Gene3D" id="1.20.5.110">
    <property type="match status" value="1"/>
</dbReference>
<dbReference type="AlphaFoldDB" id="A0A3Q2PFA9"/>
<dbReference type="InterPro" id="IPR027094">
    <property type="entry name" value="Mitofusin_fam"/>
</dbReference>
<evidence type="ECO:0000313" key="7">
    <source>
        <dbReference type="Ensembl" id="ENSFHEP00000011608.1"/>
    </source>
</evidence>
<dbReference type="GO" id="GO:0003924">
    <property type="term" value="F:GTPase activity"/>
    <property type="evidence" value="ECO:0007669"/>
    <property type="project" value="InterPro"/>
</dbReference>
<dbReference type="SUPFAM" id="SSF111479">
    <property type="entry name" value="Fzo-like conserved region"/>
    <property type="match status" value="1"/>
</dbReference>
<proteinExistence type="predicted"/>
<dbReference type="STRING" id="8078.ENSFHEP00000011608"/>
<dbReference type="GeneTree" id="ENSGT00390000013727"/>
<dbReference type="GO" id="GO:0051646">
    <property type="term" value="P:mitochondrion localization"/>
    <property type="evidence" value="ECO:0007669"/>
    <property type="project" value="TreeGrafter"/>
</dbReference>
<accession>A0A3Q2PFA9</accession>
<dbReference type="Pfam" id="PF04799">
    <property type="entry name" value="Fzo_mitofusin"/>
    <property type="match status" value="1"/>
</dbReference>
<organism evidence="7 8">
    <name type="scientific">Fundulus heteroclitus</name>
    <name type="common">Killifish</name>
    <name type="synonym">Mummichog</name>
    <dbReference type="NCBI Taxonomy" id="8078"/>
    <lineage>
        <taxon>Eukaryota</taxon>
        <taxon>Metazoa</taxon>
        <taxon>Chordata</taxon>
        <taxon>Craniata</taxon>
        <taxon>Vertebrata</taxon>
        <taxon>Euteleostomi</taxon>
        <taxon>Actinopterygii</taxon>
        <taxon>Neopterygii</taxon>
        <taxon>Teleostei</taxon>
        <taxon>Neoteleostei</taxon>
        <taxon>Acanthomorphata</taxon>
        <taxon>Ovalentaria</taxon>
        <taxon>Atherinomorphae</taxon>
        <taxon>Cyprinodontiformes</taxon>
        <taxon>Fundulidae</taxon>
        <taxon>Fundulus</taxon>
    </lineage>
</organism>
<evidence type="ECO:0000256" key="5">
    <source>
        <dbReference type="ARBA" id="ARBA00023136"/>
    </source>
</evidence>
<evidence type="ECO:0000256" key="2">
    <source>
        <dbReference type="ARBA" id="ARBA00022741"/>
    </source>
</evidence>
<protein>
    <recommendedName>
        <fullName evidence="6">Fzo/mitofusin HR2 domain-containing protein</fullName>
    </recommendedName>
</protein>
<name>A0A3Q2PFA9_FUNHE</name>
<dbReference type="GO" id="GO:0008053">
    <property type="term" value="P:mitochondrial fusion"/>
    <property type="evidence" value="ECO:0007669"/>
    <property type="project" value="InterPro"/>
</dbReference>
<comment type="subcellular location">
    <subcellularLocation>
        <location evidence="1">Membrane</location>
    </subcellularLocation>
</comment>
<evidence type="ECO:0000256" key="4">
    <source>
        <dbReference type="ARBA" id="ARBA00023134"/>
    </source>
</evidence>
<evidence type="ECO:0000259" key="6">
    <source>
        <dbReference type="Pfam" id="PF04799"/>
    </source>
</evidence>
<dbReference type="PANTHER" id="PTHR10465">
    <property type="entry name" value="TRANSMEMBRANE GTPASE FZO1"/>
    <property type="match status" value="1"/>
</dbReference>
<dbReference type="GO" id="GO:0005741">
    <property type="term" value="C:mitochondrial outer membrane"/>
    <property type="evidence" value="ECO:0007669"/>
    <property type="project" value="InterPro"/>
</dbReference>
<dbReference type="Ensembl" id="ENSFHET00000018660.1">
    <property type="protein sequence ID" value="ENSFHEP00000011608.1"/>
    <property type="gene ID" value="ENSFHEG00000013083.1"/>
</dbReference>
<feature type="domain" description="Fzo/mitofusin HR2" evidence="6">
    <location>
        <begin position="289"/>
        <end position="427"/>
    </location>
</feature>
<dbReference type="InterPro" id="IPR006884">
    <property type="entry name" value="Fzo/mitofusin_HR2"/>
</dbReference>
<keyword evidence="3" id="KW-0378">Hydrolase</keyword>
<evidence type="ECO:0000256" key="3">
    <source>
        <dbReference type="ARBA" id="ARBA00022801"/>
    </source>
</evidence>
<sequence>MEGSHEGNPFCAEPERPAGGALAEGFQDRLREFQQFERAFEVRRFWFRSGYTGASVLQGCVSVTRCGSDPVPPDLCLQEFISRSAVRTKFEQHTARARQITEAVRAVMDAINIASADRKICCLEEREEQRDRLDFVRGQMSRLSDSVRDRIRTLTHDVAAKKLVQHVEERIVGCLAHRCSVGVLRDMQEAQRHMTGTDPTRFWFSDAQTQLSAPSSSFQMTYDLTLPALCADFRENIDFRFSLGWTALVARFLGVTSAKRALGGGERGLQVSSPQEGGASDVARPAFRSEVMASIATGLVSATSRASMALLLIGGVVWRSVGWRVIALSVSLYGLLYLYERLTWTDASKERALKQQFMDHAAHRLRAVVPVTSSACSQQVYKELTATFSRLTQRVDLSEAELEGSIRLLTFRIQNLEKIQRRSKAFR</sequence>
<dbReference type="PANTHER" id="PTHR10465:SF2">
    <property type="entry name" value="MITOFUSIN-1"/>
    <property type="match status" value="1"/>
</dbReference>
<dbReference type="GO" id="GO:0005525">
    <property type="term" value="F:GTP binding"/>
    <property type="evidence" value="ECO:0007669"/>
    <property type="project" value="UniProtKB-KW"/>
</dbReference>
<reference evidence="7" key="1">
    <citation type="submission" date="2025-08" db="UniProtKB">
        <authorList>
            <consortium name="Ensembl"/>
        </authorList>
    </citation>
    <scope>IDENTIFICATION</scope>
</reference>
<evidence type="ECO:0000313" key="8">
    <source>
        <dbReference type="Proteomes" id="UP000265000"/>
    </source>
</evidence>
<keyword evidence="8" id="KW-1185">Reference proteome</keyword>
<keyword evidence="5" id="KW-0472">Membrane</keyword>
<evidence type="ECO:0000256" key="1">
    <source>
        <dbReference type="ARBA" id="ARBA00004370"/>
    </source>
</evidence>
<dbReference type="Proteomes" id="UP000265000">
    <property type="component" value="Unplaced"/>
</dbReference>